<reference evidence="1" key="1">
    <citation type="submission" date="2020-05" db="EMBL/GenBank/DDBJ databases">
        <authorList>
            <person name="Chiriac C."/>
            <person name="Salcher M."/>
            <person name="Ghai R."/>
            <person name="Kavagutti S V."/>
        </authorList>
    </citation>
    <scope>NUCLEOTIDE SEQUENCE</scope>
</reference>
<dbReference type="EMBL" id="LR797423">
    <property type="protein sequence ID" value="CAB4215624.1"/>
    <property type="molecule type" value="Genomic_DNA"/>
</dbReference>
<accession>A0A6J5SLH9</accession>
<name>A0A6J5SLH9_9CAUD</name>
<evidence type="ECO:0000313" key="1">
    <source>
        <dbReference type="EMBL" id="CAB4215624.1"/>
    </source>
</evidence>
<gene>
    <name evidence="1" type="ORF">UFOVP1475_35</name>
</gene>
<organism evidence="1">
    <name type="scientific">uncultured Caudovirales phage</name>
    <dbReference type="NCBI Taxonomy" id="2100421"/>
    <lineage>
        <taxon>Viruses</taxon>
        <taxon>Duplodnaviria</taxon>
        <taxon>Heunggongvirae</taxon>
        <taxon>Uroviricota</taxon>
        <taxon>Caudoviricetes</taxon>
        <taxon>Peduoviridae</taxon>
        <taxon>Maltschvirus</taxon>
        <taxon>Maltschvirus maltsch</taxon>
    </lineage>
</organism>
<protein>
    <submittedName>
        <fullName evidence="1">Uncharacterized protein</fullName>
    </submittedName>
</protein>
<sequence>MPTLDDIRKQAKPLVSVISKKLVANAPKKTGNLQRALKKANTLDTMFEDPKGFSKTKPSGTLTFSIDYAPDDAPYGKWWNDPTISSTVRKAKTKNKNKTDYAEKTLNDKDVDYAVNQLIDLVTANLLNDISAKIDDILK</sequence>
<proteinExistence type="predicted"/>